<dbReference type="InterPro" id="IPR050107">
    <property type="entry name" value="ABC_carbohydrate_import_ATPase"/>
</dbReference>
<dbReference type="FunFam" id="3.40.50.300:FF:000127">
    <property type="entry name" value="Ribose import ATP-binding protein RbsA"/>
    <property type="match status" value="1"/>
</dbReference>
<keyword evidence="4" id="KW-0677">Repeat</keyword>
<dbReference type="Pfam" id="PF00005">
    <property type="entry name" value="ABC_tran"/>
    <property type="match status" value="2"/>
</dbReference>
<dbReference type="RefSeq" id="WP_119600505.1">
    <property type="nucleotide sequence ID" value="NZ_QXQA01000009.1"/>
</dbReference>
<accession>A0A3A1UWC1</accession>
<dbReference type="PROSITE" id="PS00211">
    <property type="entry name" value="ABC_TRANSPORTER_1"/>
    <property type="match status" value="2"/>
</dbReference>
<protein>
    <submittedName>
        <fullName evidence="10">ABC transporter ATP-binding protein</fullName>
    </submittedName>
</protein>
<dbReference type="GO" id="GO:0005524">
    <property type="term" value="F:ATP binding"/>
    <property type="evidence" value="ECO:0007669"/>
    <property type="project" value="UniProtKB-KW"/>
</dbReference>
<dbReference type="Gene3D" id="3.40.50.300">
    <property type="entry name" value="P-loop containing nucleotide triphosphate hydrolases"/>
    <property type="match status" value="2"/>
</dbReference>
<evidence type="ECO:0000256" key="8">
    <source>
        <dbReference type="ARBA" id="ARBA00023136"/>
    </source>
</evidence>
<keyword evidence="11" id="KW-1185">Reference proteome</keyword>
<evidence type="ECO:0000313" key="11">
    <source>
        <dbReference type="Proteomes" id="UP000266482"/>
    </source>
</evidence>
<evidence type="ECO:0000256" key="7">
    <source>
        <dbReference type="ARBA" id="ARBA00022967"/>
    </source>
</evidence>
<dbReference type="InterPro" id="IPR027417">
    <property type="entry name" value="P-loop_NTPase"/>
</dbReference>
<reference evidence="10 11" key="1">
    <citation type="submission" date="2018-09" db="EMBL/GenBank/DDBJ databases">
        <title>Paenibacillus aracenensis nov. sp. isolated from a cave in southern Spain.</title>
        <authorList>
            <person name="Jurado V."/>
            <person name="Gutierrez-Patricio S."/>
            <person name="Gonzalez-Pimentel J.L."/>
            <person name="Miller A.Z."/>
            <person name="Laiz L."/>
            <person name="Saiz-Jimenez C."/>
        </authorList>
    </citation>
    <scope>NUCLEOTIDE SEQUENCE [LARGE SCALE GENOMIC DNA]</scope>
    <source>
        <strain evidence="10 11">DSM 22867</strain>
    </source>
</reference>
<keyword evidence="6 10" id="KW-0067">ATP-binding</keyword>
<evidence type="ECO:0000256" key="6">
    <source>
        <dbReference type="ARBA" id="ARBA00022840"/>
    </source>
</evidence>
<keyword evidence="3" id="KW-1003">Cell membrane</keyword>
<feature type="domain" description="ABC transporter" evidence="9">
    <location>
        <begin position="6"/>
        <end position="242"/>
    </location>
</feature>
<sequence>MSRLAVQMNHVVKRFGDVVANDRVDFSVARGEIHALLGENGAGKSTVMSLLSGIYRADSGELFVHGERVRIRSPRDAMQLGIGMVHQNFRLVATLTALDNIILGEKKQPWRGASWKRKKAKEISELCEQYGLQFPIDAPVWQLSVGEQQRVEIVKTLYRGADIILLDEPTSVLTPSEAERLFMTLRELKQSGKTIVITTHKLKEVMAAADRISVMRKGRMIASLDRKDTNAKELAELMVGRALNDAGEVPAGQAGAAIMAVQEMTVLADHGYRALNGISFEVKEGEIIGVAGVAGNGQKELAEAIAGLRSWASGTMTCLGERMEGASIRRRIDKGISLIPEDRMKSGLAGSLGLVDNLMLKSYRGNERFRMGVLRNKDNERWAAQLIDRFDVRTPSLTVPVRGLSGGNQQKLLLAREIDQKPKLMVAVHPTQGLDVGATESVHQMLLDLRDSSAGVLLISEDLDEVMRLSDRILVLYGGNIVGELSKTEIDKDRIGRMMAGIGDSEEAAR</sequence>
<evidence type="ECO:0000259" key="9">
    <source>
        <dbReference type="PROSITE" id="PS50893"/>
    </source>
</evidence>
<dbReference type="OrthoDB" id="9766104at2"/>
<dbReference type="GO" id="GO:0016887">
    <property type="term" value="F:ATP hydrolysis activity"/>
    <property type="evidence" value="ECO:0007669"/>
    <property type="project" value="InterPro"/>
</dbReference>
<evidence type="ECO:0000313" key="10">
    <source>
        <dbReference type="EMBL" id="RIX51721.1"/>
    </source>
</evidence>
<dbReference type="InterPro" id="IPR003593">
    <property type="entry name" value="AAA+_ATPase"/>
</dbReference>
<dbReference type="CDD" id="cd03215">
    <property type="entry name" value="ABC_Carb_Monos_II"/>
    <property type="match status" value="1"/>
</dbReference>
<keyword evidence="8" id="KW-0472">Membrane</keyword>
<gene>
    <name evidence="10" type="ORF">D3P08_14970</name>
</gene>
<dbReference type="AlphaFoldDB" id="A0A3A1UWC1"/>
<proteinExistence type="predicted"/>
<dbReference type="GO" id="GO:0005886">
    <property type="term" value="C:plasma membrane"/>
    <property type="evidence" value="ECO:0007669"/>
    <property type="project" value="UniProtKB-SubCell"/>
</dbReference>
<comment type="caution">
    <text evidence="10">The sequence shown here is derived from an EMBL/GenBank/DDBJ whole genome shotgun (WGS) entry which is preliminary data.</text>
</comment>
<keyword evidence="5" id="KW-0547">Nucleotide-binding</keyword>
<dbReference type="InterPro" id="IPR017871">
    <property type="entry name" value="ABC_transporter-like_CS"/>
</dbReference>
<evidence type="ECO:0000256" key="1">
    <source>
        <dbReference type="ARBA" id="ARBA00004202"/>
    </source>
</evidence>
<evidence type="ECO:0000256" key="5">
    <source>
        <dbReference type="ARBA" id="ARBA00022741"/>
    </source>
</evidence>
<comment type="subcellular location">
    <subcellularLocation>
        <location evidence="1">Cell membrane</location>
        <topology evidence="1">Peripheral membrane protein</topology>
    </subcellularLocation>
</comment>
<dbReference type="Proteomes" id="UP000266482">
    <property type="component" value="Unassembled WGS sequence"/>
</dbReference>
<dbReference type="SUPFAM" id="SSF52540">
    <property type="entry name" value="P-loop containing nucleoside triphosphate hydrolases"/>
    <property type="match status" value="2"/>
</dbReference>
<evidence type="ECO:0000256" key="4">
    <source>
        <dbReference type="ARBA" id="ARBA00022737"/>
    </source>
</evidence>
<dbReference type="EMBL" id="QXQA01000009">
    <property type="protein sequence ID" value="RIX51721.1"/>
    <property type="molecule type" value="Genomic_DNA"/>
</dbReference>
<dbReference type="InterPro" id="IPR003439">
    <property type="entry name" value="ABC_transporter-like_ATP-bd"/>
</dbReference>
<evidence type="ECO:0000256" key="2">
    <source>
        <dbReference type="ARBA" id="ARBA00022448"/>
    </source>
</evidence>
<keyword evidence="2" id="KW-0813">Transport</keyword>
<keyword evidence="7" id="KW-1278">Translocase</keyword>
<dbReference type="SMART" id="SM00382">
    <property type="entry name" value="AAA"/>
    <property type="match status" value="1"/>
</dbReference>
<dbReference type="PANTHER" id="PTHR43790:SF9">
    <property type="entry name" value="GALACTOFURANOSE TRANSPORTER ATP-BINDING PROTEIN YTFR"/>
    <property type="match status" value="1"/>
</dbReference>
<name>A0A3A1UWC1_9BACL</name>
<dbReference type="PANTHER" id="PTHR43790">
    <property type="entry name" value="CARBOHYDRATE TRANSPORT ATP-BINDING PROTEIN MG119-RELATED"/>
    <property type="match status" value="1"/>
</dbReference>
<feature type="domain" description="ABC transporter" evidence="9">
    <location>
        <begin position="259"/>
        <end position="503"/>
    </location>
</feature>
<dbReference type="CDD" id="cd03216">
    <property type="entry name" value="ABC_Carb_Monos_I"/>
    <property type="match status" value="1"/>
</dbReference>
<organism evidence="10 11">
    <name type="scientific">Paenibacillus nanensis</name>
    <dbReference type="NCBI Taxonomy" id="393251"/>
    <lineage>
        <taxon>Bacteria</taxon>
        <taxon>Bacillati</taxon>
        <taxon>Bacillota</taxon>
        <taxon>Bacilli</taxon>
        <taxon>Bacillales</taxon>
        <taxon>Paenibacillaceae</taxon>
        <taxon>Paenibacillus</taxon>
    </lineage>
</organism>
<dbReference type="PROSITE" id="PS50893">
    <property type="entry name" value="ABC_TRANSPORTER_2"/>
    <property type="match status" value="2"/>
</dbReference>
<evidence type="ECO:0000256" key="3">
    <source>
        <dbReference type="ARBA" id="ARBA00022475"/>
    </source>
</evidence>